<dbReference type="EMBL" id="CAMKVN010000969">
    <property type="protein sequence ID" value="CAI2172692.1"/>
    <property type="molecule type" value="Genomic_DNA"/>
</dbReference>
<evidence type="ECO:0000259" key="6">
    <source>
        <dbReference type="SMART" id="SM01155"/>
    </source>
</evidence>
<evidence type="ECO:0000256" key="2">
    <source>
        <dbReference type="ARBA" id="ARBA00023128"/>
    </source>
</evidence>
<sequence>MATFFRRILNKRCVNTLVQHDRFIGCSHRPVISKTNMTTRFYSSSSSSSSPSSTKKNNTTPTAPQKELHFVHVQHIHPRDLAQSTFFALHRPLLTFGIEQMQTIENGQSQQVWEEEDYEENSGSNANAIPLANPLSPYLTTTPFHPNQPTISMSASESQYVVNRFFSEIKLKFNQEQEQSLNKQKTTITYLEVNNIKQQEQSTSEIDFEERKKREKTLYLTNILQKRRLKMNKHKHKKLRKRTRALRKRLGKI</sequence>
<gene>
    <name evidence="7" type="ORF">FWILDA_LOCUS5708</name>
</gene>
<evidence type="ECO:0000256" key="1">
    <source>
        <dbReference type="ARBA" id="ARBA00004173"/>
    </source>
</evidence>
<comment type="similarity">
    <text evidence="3">Belongs to the mitochondrion-specific ribosomal protein mS38 family.</text>
</comment>
<keyword evidence="8" id="KW-1185">Reference proteome</keyword>
<dbReference type="GO" id="GO:0005739">
    <property type="term" value="C:mitochondrion"/>
    <property type="evidence" value="ECO:0007669"/>
    <property type="project" value="UniProtKB-SubCell"/>
</dbReference>
<feature type="region of interest" description="Disordered" evidence="5">
    <location>
        <begin position="42"/>
        <end position="63"/>
    </location>
</feature>
<feature type="domain" description="Ribosomal protein mS38 C-terminal" evidence="6">
    <location>
        <begin position="219"/>
        <end position="252"/>
    </location>
</feature>
<proteinExistence type="inferred from homology"/>
<dbReference type="PANTHER" id="PTHR32035:SF3">
    <property type="entry name" value="SMALL RIBOSOMAL SUBUNIT PROTEIN MS38"/>
    <property type="match status" value="1"/>
</dbReference>
<evidence type="ECO:0000313" key="8">
    <source>
        <dbReference type="Proteomes" id="UP001153678"/>
    </source>
</evidence>
<protein>
    <recommendedName>
        <fullName evidence="4">Small ribosomal subunit protein mS38</fullName>
    </recommendedName>
</protein>
<name>A0A9W4SKD3_9GLOM</name>
<evidence type="ECO:0000256" key="3">
    <source>
        <dbReference type="ARBA" id="ARBA00035647"/>
    </source>
</evidence>
<accession>A0A9W4SKD3</accession>
<reference evidence="7" key="1">
    <citation type="submission" date="2022-08" db="EMBL/GenBank/DDBJ databases">
        <authorList>
            <person name="Kallberg Y."/>
            <person name="Tangrot J."/>
            <person name="Rosling A."/>
        </authorList>
    </citation>
    <scope>NUCLEOTIDE SEQUENCE</scope>
    <source>
        <strain evidence="7">Wild A</strain>
    </source>
</reference>
<evidence type="ECO:0000256" key="4">
    <source>
        <dbReference type="ARBA" id="ARBA00035682"/>
    </source>
</evidence>
<comment type="caution">
    <text evidence="7">The sequence shown here is derived from an EMBL/GenBank/DDBJ whole genome shotgun (WGS) entry which is preliminary data.</text>
</comment>
<comment type="subcellular location">
    <subcellularLocation>
        <location evidence="1">Mitochondrion</location>
    </subcellularLocation>
</comment>
<dbReference type="InterPro" id="IPR013177">
    <property type="entry name" value="Ribosomal_mS38_C"/>
</dbReference>
<dbReference type="AlphaFoldDB" id="A0A9W4SKD3"/>
<feature type="compositionally biased region" description="Low complexity" evidence="5">
    <location>
        <begin position="43"/>
        <end position="62"/>
    </location>
</feature>
<keyword evidence="2" id="KW-0496">Mitochondrion</keyword>
<dbReference type="OrthoDB" id="2415312at2759"/>
<dbReference type="PANTHER" id="PTHR32035">
    <property type="entry name" value="AURORA KINASE A-INTERACTING PROTEIN"/>
    <property type="match status" value="1"/>
</dbReference>
<dbReference type="SMART" id="SM01155">
    <property type="entry name" value="DUF1713"/>
    <property type="match status" value="1"/>
</dbReference>
<evidence type="ECO:0000313" key="7">
    <source>
        <dbReference type="EMBL" id="CAI2172692.1"/>
    </source>
</evidence>
<dbReference type="Proteomes" id="UP001153678">
    <property type="component" value="Unassembled WGS sequence"/>
</dbReference>
<dbReference type="Pfam" id="PF08213">
    <property type="entry name" value="COX24_C"/>
    <property type="match status" value="1"/>
</dbReference>
<organism evidence="7 8">
    <name type="scientific">Funneliformis geosporum</name>
    <dbReference type="NCBI Taxonomy" id="1117311"/>
    <lineage>
        <taxon>Eukaryota</taxon>
        <taxon>Fungi</taxon>
        <taxon>Fungi incertae sedis</taxon>
        <taxon>Mucoromycota</taxon>
        <taxon>Glomeromycotina</taxon>
        <taxon>Glomeromycetes</taxon>
        <taxon>Glomerales</taxon>
        <taxon>Glomeraceae</taxon>
        <taxon>Funneliformis</taxon>
    </lineage>
</organism>
<evidence type="ECO:0000256" key="5">
    <source>
        <dbReference type="SAM" id="MobiDB-lite"/>
    </source>
</evidence>